<reference evidence="2 3" key="1">
    <citation type="submission" date="2016-10" db="EMBL/GenBank/DDBJ databases">
        <title>Genome sequence of Streptomyces sp. MUSC 1.</title>
        <authorList>
            <person name="Lee L.-H."/>
            <person name="Ser H.-L."/>
            <person name="Law J.W.-F."/>
        </authorList>
    </citation>
    <scope>NUCLEOTIDE SEQUENCE [LARGE SCALE GENOMIC DNA]</scope>
    <source>
        <strain evidence="2 3">MUSC 1</strain>
    </source>
</reference>
<dbReference type="RefSeq" id="WP_071386455.1">
    <property type="nucleotide sequence ID" value="NZ_MLYO01000118.1"/>
</dbReference>
<keyword evidence="3" id="KW-1185">Reference proteome</keyword>
<evidence type="ECO:0000313" key="3">
    <source>
        <dbReference type="Proteomes" id="UP000179642"/>
    </source>
</evidence>
<dbReference type="AlphaFoldDB" id="A0A1S2P0H8"/>
<keyword evidence="1" id="KW-0732">Signal</keyword>
<evidence type="ECO:0000313" key="2">
    <source>
        <dbReference type="EMBL" id="OIJ87056.1"/>
    </source>
</evidence>
<protein>
    <submittedName>
        <fullName evidence="2">Uncharacterized protein</fullName>
    </submittedName>
</protein>
<evidence type="ECO:0000256" key="1">
    <source>
        <dbReference type="SAM" id="SignalP"/>
    </source>
</evidence>
<organism evidence="2 3">
    <name type="scientific">Streptomyces monashensis</name>
    <dbReference type="NCBI Taxonomy" id="1678012"/>
    <lineage>
        <taxon>Bacteria</taxon>
        <taxon>Bacillati</taxon>
        <taxon>Actinomycetota</taxon>
        <taxon>Actinomycetes</taxon>
        <taxon>Kitasatosporales</taxon>
        <taxon>Streptomycetaceae</taxon>
        <taxon>Streptomyces</taxon>
    </lineage>
</organism>
<dbReference type="Proteomes" id="UP000179642">
    <property type="component" value="Unassembled WGS sequence"/>
</dbReference>
<accession>A0A1S2P0H8</accession>
<comment type="caution">
    <text evidence="2">The sequence shown here is derived from an EMBL/GenBank/DDBJ whole genome shotgun (WGS) entry which is preliminary data.</text>
</comment>
<gene>
    <name evidence="2" type="ORF">BIV23_43185</name>
</gene>
<dbReference type="EMBL" id="MLYO01000118">
    <property type="protein sequence ID" value="OIJ87056.1"/>
    <property type="molecule type" value="Genomic_DNA"/>
</dbReference>
<feature type="signal peptide" evidence="1">
    <location>
        <begin position="1"/>
        <end position="26"/>
    </location>
</feature>
<proteinExistence type="predicted"/>
<sequence length="111" mass="11694">MRLRTALACAVGSLALIVTLPTPAFAATGSFQYSYTGLGGARHVENLTDPPSGACLNLPGTAEEPGYAPKNRTDATAIVFLDPDCEGDTYYVMNPGKVLGDRLKLRSVVFS</sequence>
<feature type="chain" id="PRO_5010383349" evidence="1">
    <location>
        <begin position="27"/>
        <end position="111"/>
    </location>
</feature>
<name>A0A1S2P0H8_9ACTN</name>